<gene>
    <name evidence="3" type="ORF">DMB84_020910</name>
</gene>
<reference evidence="3 4" key="1">
    <citation type="submission" date="2018-11" db="EMBL/GenBank/DDBJ databases">
        <title>Draft genome sequences of proposed Pectobacterium aquaticum sp. nov. isolated in France from fresh water.</title>
        <authorList>
            <person name="Pedron J."/>
            <person name="Barny M.A."/>
        </authorList>
    </citation>
    <scope>NUCLEOTIDE SEQUENCE [LARGE SCALE GENOMIC DNA]</scope>
    <source>
        <strain evidence="3 4">A127-S21-F16</strain>
    </source>
</reference>
<dbReference type="Gene3D" id="3.30.420.10">
    <property type="entry name" value="Ribonuclease H-like superfamily/Ribonuclease H"/>
    <property type="match status" value="1"/>
</dbReference>
<name>A0AA93DM39_9GAMM</name>
<feature type="domain" description="Integrase catalytic" evidence="2">
    <location>
        <begin position="7"/>
        <end position="73"/>
    </location>
</feature>
<evidence type="ECO:0000313" key="4">
    <source>
        <dbReference type="Proteomes" id="UP000256540"/>
    </source>
</evidence>
<dbReference type="GO" id="GO:0003676">
    <property type="term" value="F:nucleic acid binding"/>
    <property type="evidence" value="ECO:0007669"/>
    <property type="project" value="InterPro"/>
</dbReference>
<dbReference type="AlphaFoldDB" id="A0AA93DM39"/>
<dbReference type="GO" id="GO:0015074">
    <property type="term" value="P:DNA integration"/>
    <property type="evidence" value="ECO:0007669"/>
    <property type="project" value="InterPro"/>
</dbReference>
<sequence length="115" mass="13804">MKLHELAIRPSHSRPRVSNDNAYVESLFRTLKYIPQWPSSGFDTLDEAREWVEDFTQWYNETHRHSGIRYVTPGQRHRGEDGVLLKNRDEVYKKAKTQRPERWSGRTRNWHQVGK</sequence>
<dbReference type="EMBL" id="QHJS02000177">
    <property type="protein sequence ID" value="RRO07457.1"/>
    <property type="molecule type" value="Genomic_DNA"/>
</dbReference>
<dbReference type="InterPro" id="IPR001584">
    <property type="entry name" value="Integrase_cat-core"/>
</dbReference>
<dbReference type="Proteomes" id="UP000256540">
    <property type="component" value="Unassembled WGS sequence"/>
</dbReference>
<evidence type="ECO:0000259" key="2">
    <source>
        <dbReference type="Pfam" id="PF13683"/>
    </source>
</evidence>
<dbReference type="Pfam" id="PF13683">
    <property type="entry name" value="rve_3"/>
    <property type="match status" value="1"/>
</dbReference>
<proteinExistence type="predicted"/>
<feature type="compositionally biased region" description="Basic and acidic residues" evidence="1">
    <location>
        <begin position="95"/>
        <end position="104"/>
    </location>
</feature>
<evidence type="ECO:0000256" key="1">
    <source>
        <dbReference type="SAM" id="MobiDB-lite"/>
    </source>
</evidence>
<dbReference type="SUPFAM" id="SSF53098">
    <property type="entry name" value="Ribonuclease H-like"/>
    <property type="match status" value="1"/>
</dbReference>
<feature type="region of interest" description="Disordered" evidence="1">
    <location>
        <begin position="95"/>
        <end position="115"/>
    </location>
</feature>
<comment type="caution">
    <text evidence="3">The sequence shown here is derived from an EMBL/GenBank/DDBJ whole genome shotgun (WGS) entry which is preliminary data.</text>
</comment>
<protein>
    <submittedName>
        <fullName evidence="3">Transposase</fullName>
    </submittedName>
</protein>
<accession>A0AA93DM39</accession>
<feature type="non-terminal residue" evidence="3">
    <location>
        <position position="115"/>
    </location>
</feature>
<organism evidence="3 4">
    <name type="scientific">Pectobacterium aquaticum</name>
    <dbReference type="NCBI Taxonomy" id="2204145"/>
    <lineage>
        <taxon>Bacteria</taxon>
        <taxon>Pseudomonadati</taxon>
        <taxon>Pseudomonadota</taxon>
        <taxon>Gammaproteobacteria</taxon>
        <taxon>Enterobacterales</taxon>
        <taxon>Pectobacteriaceae</taxon>
        <taxon>Pectobacterium</taxon>
    </lineage>
</organism>
<dbReference type="InterPro" id="IPR012337">
    <property type="entry name" value="RNaseH-like_sf"/>
</dbReference>
<dbReference type="InterPro" id="IPR036397">
    <property type="entry name" value="RNaseH_sf"/>
</dbReference>
<evidence type="ECO:0000313" key="3">
    <source>
        <dbReference type="EMBL" id="RRO07457.1"/>
    </source>
</evidence>